<dbReference type="Proteomes" id="UP000189704">
    <property type="component" value="Unplaced"/>
</dbReference>
<proteinExistence type="inferred from homology"/>
<keyword evidence="15" id="KW-1185">Reference proteome</keyword>
<evidence type="ECO:0000256" key="11">
    <source>
        <dbReference type="SAM" id="MobiDB-lite"/>
    </source>
</evidence>
<feature type="region of interest" description="Disordered" evidence="11">
    <location>
        <begin position="150"/>
        <end position="172"/>
    </location>
</feature>
<keyword evidence="16" id="KW-0675">Receptor</keyword>
<dbReference type="GO" id="GO:0001618">
    <property type="term" value="F:virus receptor activity"/>
    <property type="evidence" value="ECO:0007669"/>
    <property type="project" value="TreeGrafter"/>
</dbReference>
<dbReference type="InterPro" id="IPR013783">
    <property type="entry name" value="Ig-like_fold"/>
</dbReference>
<keyword evidence="9" id="KW-0393">Immunoglobulin domain</keyword>
<keyword evidence="3 12" id="KW-0812">Transmembrane</keyword>
<feature type="domain" description="Ig-like" evidence="14">
    <location>
        <begin position="17"/>
        <end position="125"/>
    </location>
</feature>
<dbReference type="FunFam" id="2.60.40.10:FF:000774">
    <property type="entry name" value="Hepatitis A virus cellular receptor 1"/>
    <property type="match status" value="1"/>
</dbReference>
<dbReference type="SUPFAM" id="SSF48726">
    <property type="entry name" value="Immunoglobulin"/>
    <property type="match status" value="1"/>
</dbReference>
<evidence type="ECO:0000259" key="14">
    <source>
        <dbReference type="PROSITE" id="PS50835"/>
    </source>
</evidence>
<evidence type="ECO:0000256" key="2">
    <source>
        <dbReference type="ARBA" id="ARBA00022475"/>
    </source>
</evidence>
<dbReference type="PROSITE" id="PS50835">
    <property type="entry name" value="IG_LIKE"/>
    <property type="match status" value="1"/>
</dbReference>
<dbReference type="GO" id="GO:0006911">
    <property type="term" value="P:phagocytosis, engulfment"/>
    <property type="evidence" value="ECO:0007669"/>
    <property type="project" value="TreeGrafter"/>
</dbReference>
<accession>A0A3Q0E6S8</accession>
<dbReference type="PANTHER" id="PTHR47009:SF1">
    <property type="entry name" value="HEPATITIS A VIRUS CELLULAR RECEPTOR 1"/>
    <property type="match status" value="1"/>
</dbReference>
<protein>
    <submittedName>
        <fullName evidence="16">LOW QUALITY PROTEIN: hepatitis A virus cellular receptor 1</fullName>
    </submittedName>
</protein>
<feature type="compositionally biased region" description="Polar residues" evidence="11">
    <location>
        <begin position="157"/>
        <end position="172"/>
    </location>
</feature>
<dbReference type="GO" id="GO:0009986">
    <property type="term" value="C:cell surface"/>
    <property type="evidence" value="ECO:0007669"/>
    <property type="project" value="TreeGrafter"/>
</dbReference>
<dbReference type="RefSeq" id="XP_021570652.1">
    <property type="nucleotide sequence ID" value="XM_021714977.1"/>
</dbReference>
<comment type="subcellular location">
    <subcellularLocation>
        <location evidence="1">Cell membrane</location>
        <topology evidence="1">Single-pass type I membrane protein</topology>
    </subcellularLocation>
</comment>
<sequence length="330" mass="37335">MHHQVVILGFILLHLDPVVSYAKVFGTVGQHVTIPCTYRGEITSMCWGRGTCSVLGCFNELIWTDGTRVTFQRDQRYQLKGNLRQRNVSLTIENAVQDDSGLYCCRVEHRGWFNDMKLVQSLEIRLASSIPPTQPTETQPMTLQDTTRTLGTETTDSPLSPGTTDGNGTVTQSSDGLWHKNQTLMSTAHNPWMTTTTEILYAGIGISALVLIVLLAIIIDKKFSYVKYEVPQPRLFLSELTTPASLRTRLEQGPAHPKCSLQSKAKQKTTSTSLMIIFMSWIKTQWCSLRFYAHDGRQVTRYHHIRHLLNSSIIFLCQFHLTFQQVSAIE</sequence>
<dbReference type="PANTHER" id="PTHR47009">
    <property type="entry name" value="HEPATITIS A VIRUS CELLULAR RECEPTOR 1 HOMOLOG"/>
    <property type="match status" value="1"/>
</dbReference>
<evidence type="ECO:0000256" key="13">
    <source>
        <dbReference type="SAM" id="SignalP"/>
    </source>
</evidence>
<dbReference type="InterPro" id="IPR007110">
    <property type="entry name" value="Ig-like_dom"/>
</dbReference>
<dbReference type="Pfam" id="PF07686">
    <property type="entry name" value="V-set"/>
    <property type="match status" value="1"/>
</dbReference>
<keyword evidence="8" id="KW-0325">Glycoprotein</keyword>
<feature type="signal peptide" evidence="13">
    <location>
        <begin position="1"/>
        <end position="22"/>
    </location>
</feature>
<keyword evidence="2" id="KW-1003">Cell membrane</keyword>
<dbReference type="GeneID" id="103265287"/>
<dbReference type="InterPro" id="IPR036179">
    <property type="entry name" value="Ig-like_dom_sf"/>
</dbReference>
<evidence type="ECO:0000256" key="3">
    <source>
        <dbReference type="ARBA" id="ARBA00022692"/>
    </source>
</evidence>
<keyword evidence="5 12" id="KW-1133">Transmembrane helix</keyword>
<evidence type="ECO:0000313" key="15">
    <source>
        <dbReference type="Proteomes" id="UP000189704"/>
    </source>
</evidence>
<evidence type="ECO:0000256" key="1">
    <source>
        <dbReference type="ARBA" id="ARBA00004251"/>
    </source>
</evidence>
<evidence type="ECO:0000256" key="7">
    <source>
        <dbReference type="ARBA" id="ARBA00023157"/>
    </source>
</evidence>
<dbReference type="AlphaFoldDB" id="A0A3Q0E6S8"/>
<dbReference type="GO" id="GO:0005886">
    <property type="term" value="C:plasma membrane"/>
    <property type="evidence" value="ECO:0007669"/>
    <property type="project" value="UniProtKB-SubCell"/>
</dbReference>
<evidence type="ECO:0000256" key="9">
    <source>
        <dbReference type="ARBA" id="ARBA00023319"/>
    </source>
</evidence>
<dbReference type="Gene3D" id="2.60.40.10">
    <property type="entry name" value="Immunoglobulins"/>
    <property type="match status" value="1"/>
</dbReference>
<dbReference type="KEGG" id="csyr:103265287"/>
<dbReference type="OrthoDB" id="8447307at2759"/>
<evidence type="ECO:0000313" key="16">
    <source>
        <dbReference type="RefSeq" id="XP_021570652.1"/>
    </source>
</evidence>
<dbReference type="InterPro" id="IPR013106">
    <property type="entry name" value="Ig_V-set"/>
</dbReference>
<comment type="similarity">
    <text evidence="10">Belongs to the immunoglobulin superfamily. TIM family.</text>
</comment>
<keyword evidence="4 13" id="KW-0732">Signal</keyword>
<keyword evidence="6 12" id="KW-0472">Membrane</keyword>
<dbReference type="InterPro" id="IPR052331">
    <property type="entry name" value="TIM_domain-containing_protein"/>
</dbReference>
<evidence type="ECO:0000256" key="5">
    <source>
        <dbReference type="ARBA" id="ARBA00022989"/>
    </source>
</evidence>
<dbReference type="GO" id="GO:0033005">
    <property type="term" value="P:positive regulation of mast cell activation"/>
    <property type="evidence" value="ECO:0007669"/>
    <property type="project" value="TreeGrafter"/>
</dbReference>
<evidence type="ECO:0000256" key="8">
    <source>
        <dbReference type="ARBA" id="ARBA00023180"/>
    </source>
</evidence>
<evidence type="ECO:0000256" key="4">
    <source>
        <dbReference type="ARBA" id="ARBA00022729"/>
    </source>
</evidence>
<keyword evidence="7" id="KW-1015">Disulfide bond</keyword>
<dbReference type="GO" id="GO:0001786">
    <property type="term" value="F:phosphatidylserine binding"/>
    <property type="evidence" value="ECO:0007669"/>
    <property type="project" value="TreeGrafter"/>
</dbReference>
<reference evidence="16" key="1">
    <citation type="submission" date="2025-08" db="UniProtKB">
        <authorList>
            <consortium name="RefSeq"/>
        </authorList>
    </citation>
    <scope>IDENTIFICATION</scope>
</reference>
<evidence type="ECO:0000256" key="10">
    <source>
        <dbReference type="ARBA" id="ARBA00038203"/>
    </source>
</evidence>
<feature type="chain" id="PRO_5018141042" evidence="13">
    <location>
        <begin position="23"/>
        <end position="330"/>
    </location>
</feature>
<feature type="transmembrane region" description="Helical" evidence="12">
    <location>
        <begin position="199"/>
        <end position="219"/>
    </location>
</feature>
<evidence type="ECO:0000256" key="12">
    <source>
        <dbReference type="SAM" id="Phobius"/>
    </source>
</evidence>
<name>A0A3Q0E6S8_CARSF</name>
<evidence type="ECO:0000256" key="6">
    <source>
        <dbReference type="ARBA" id="ARBA00023136"/>
    </source>
</evidence>
<gene>
    <name evidence="16" type="primary">LOC103265287</name>
</gene>
<organism evidence="15 16">
    <name type="scientific">Carlito syrichta</name>
    <name type="common">Philippine tarsier</name>
    <name type="synonym">Tarsius syrichta</name>
    <dbReference type="NCBI Taxonomy" id="1868482"/>
    <lineage>
        <taxon>Eukaryota</taxon>
        <taxon>Metazoa</taxon>
        <taxon>Chordata</taxon>
        <taxon>Craniata</taxon>
        <taxon>Vertebrata</taxon>
        <taxon>Euteleostomi</taxon>
        <taxon>Mammalia</taxon>
        <taxon>Eutheria</taxon>
        <taxon>Euarchontoglires</taxon>
        <taxon>Primates</taxon>
        <taxon>Haplorrhini</taxon>
        <taxon>Tarsiiformes</taxon>
        <taxon>Tarsiidae</taxon>
        <taxon>Carlito</taxon>
    </lineage>
</organism>